<proteinExistence type="predicted"/>
<accession>A0A7X0HB07</accession>
<keyword evidence="1" id="KW-0472">Membrane</keyword>
<dbReference type="EMBL" id="JACHGY010000001">
    <property type="protein sequence ID" value="MBB6431406.1"/>
    <property type="molecule type" value="Genomic_DNA"/>
</dbReference>
<reference evidence="2 3" key="1">
    <citation type="submission" date="2020-08" db="EMBL/GenBank/DDBJ databases">
        <title>Genomic Encyclopedia of Type Strains, Phase IV (KMG-IV): sequencing the most valuable type-strain genomes for metagenomic binning, comparative biology and taxonomic classification.</title>
        <authorList>
            <person name="Goeker M."/>
        </authorList>
    </citation>
    <scope>NUCLEOTIDE SEQUENCE [LARGE SCALE GENOMIC DNA]</scope>
    <source>
        <strain evidence="2 3">DSM 103725</strain>
    </source>
</reference>
<protein>
    <submittedName>
        <fullName evidence="2">Uncharacterized protein</fullName>
    </submittedName>
</protein>
<sequence length="46" mass="4805">MADNSSGPGNNIFTVLAFVAFVALLIGVGYTWMRLQAVTGSVNPFG</sequence>
<feature type="transmembrane region" description="Helical" evidence="1">
    <location>
        <begin position="12"/>
        <end position="33"/>
    </location>
</feature>
<keyword evidence="1" id="KW-0812">Transmembrane</keyword>
<dbReference type="RefSeq" id="WP_184678874.1">
    <property type="nucleotide sequence ID" value="NZ_JACHGY010000001.1"/>
</dbReference>
<dbReference type="AlphaFoldDB" id="A0A7X0HB07"/>
<gene>
    <name evidence="2" type="ORF">HNQ40_003212</name>
</gene>
<keyword evidence="3" id="KW-1185">Reference proteome</keyword>
<organism evidence="2 3">
    <name type="scientific">Algisphaera agarilytica</name>
    <dbReference type="NCBI Taxonomy" id="1385975"/>
    <lineage>
        <taxon>Bacteria</taxon>
        <taxon>Pseudomonadati</taxon>
        <taxon>Planctomycetota</taxon>
        <taxon>Phycisphaerae</taxon>
        <taxon>Phycisphaerales</taxon>
        <taxon>Phycisphaeraceae</taxon>
        <taxon>Algisphaera</taxon>
    </lineage>
</organism>
<comment type="caution">
    <text evidence="2">The sequence shown here is derived from an EMBL/GenBank/DDBJ whole genome shotgun (WGS) entry which is preliminary data.</text>
</comment>
<evidence type="ECO:0000313" key="2">
    <source>
        <dbReference type="EMBL" id="MBB6431406.1"/>
    </source>
</evidence>
<evidence type="ECO:0000256" key="1">
    <source>
        <dbReference type="SAM" id="Phobius"/>
    </source>
</evidence>
<keyword evidence="1" id="KW-1133">Transmembrane helix</keyword>
<dbReference type="Proteomes" id="UP000541810">
    <property type="component" value="Unassembled WGS sequence"/>
</dbReference>
<evidence type="ECO:0000313" key="3">
    <source>
        <dbReference type="Proteomes" id="UP000541810"/>
    </source>
</evidence>
<name>A0A7X0HB07_9BACT</name>